<reference evidence="2 3" key="1">
    <citation type="journal article" date="2014" name="Genome Biol. Evol.">
        <title>The genome of the myxosporean Thelohanellus kitauei shows adaptations to nutrient acquisition within its fish host.</title>
        <authorList>
            <person name="Yang Y."/>
            <person name="Xiong J."/>
            <person name="Zhou Z."/>
            <person name="Huo F."/>
            <person name="Miao W."/>
            <person name="Ran C."/>
            <person name="Liu Y."/>
            <person name="Zhang J."/>
            <person name="Feng J."/>
            <person name="Wang M."/>
            <person name="Wang M."/>
            <person name="Wang L."/>
            <person name="Yao B."/>
        </authorList>
    </citation>
    <scope>NUCLEOTIDE SEQUENCE [LARGE SCALE GENOMIC DNA]</scope>
    <source>
        <strain evidence="2">Wuqing</strain>
    </source>
</reference>
<comment type="caution">
    <text evidence="2">The sequence shown here is derived from an EMBL/GenBank/DDBJ whole genome shotgun (WGS) entry which is preliminary data.</text>
</comment>
<accession>A0A0C2MGF9</accession>
<protein>
    <submittedName>
        <fullName evidence="2">Acetoacetyl-CoA synthetase</fullName>
    </submittedName>
</protein>
<dbReference type="EMBL" id="JWZT01003569">
    <property type="protein sequence ID" value="KII66266.1"/>
    <property type="molecule type" value="Genomic_DNA"/>
</dbReference>
<dbReference type="Proteomes" id="UP000031668">
    <property type="component" value="Unassembled WGS sequence"/>
</dbReference>
<evidence type="ECO:0000313" key="3">
    <source>
        <dbReference type="Proteomes" id="UP000031668"/>
    </source>
</evidence>
<dbReference type="Pfam" id="PF16177">
    <property type="entry name" value="ACAS_N"/>
    <property type="match status" value="1"/>
</dbReference>
<dbReference type="InterPro" id="IPR042099">
    <property type="entry name" value="ANL_N_sf"/>
</dbReference>
<dbReference type="OrthoDB" id="10253869at2759"/>
<dbReference type="AlphaFoldDB" id="A0A0C2MGF9"/>
<dbReference type="Gene3D" id="3.40.50.12780">
    <property type="entry name" value="N-terminal domain of ligase-like"/>
    <property type="match status" value="1"/>
</dbReference>
<dbReference type="PANTHER" id="PTHR42921:SF1">
    <property type="entry name" value="ACETOACETYL-COA SYNTHETASE"/>
    <property type="match status" value="1"/>
</dbReference>
<name>A0A0C2MGF9_THEKT</name>
<sequence length="213" mass="24611">MYFFLSQASYQELWKWSVDNISRFWAIFLEYSKIIYRGSYERVKLNPYQVIDESVPMDEIPRWFEGVHLNYAENLLHRNVDSLALICENELRQSKTFTHHELYLEVSKLAYCFKNFGLNENDIVACLIGLISAALPSNNTSVVAMLACSALGSTWTAIPIELKARVEMFLIKGILQKLVGIKPRILLATDQCFYEGKVENQIQKLKEIVQSFP</sequence>
<feature type="domain" description="Acetyl-coenzyme A synthetase N-terminal" evidence="1">
    <location>
        <begin position="10"/>
        <end position="74"/>
    </location>
</feature>
<organism evidence="2 3">
    <name type="scientific">Thelohanellus kitauei</name>
    <name type="common">Myxosporean</name>
    <dbReference type="NCBI Taxonomy" id="669202"/>
    <lineage>
        <taxon>Eukaryota</taxon>
        <taxon>Metazoa</taxon>
        <taxon>Cnidaria</taxon>
        <taxon>Myxozoa</taxon>
        <taxon>Myxosporea</taxon>
        <taxon>Bivalvulida</taxon>
        <taxon>Platysporina</taxon>
        <taxon>Myxobolidae</taxon>
        <taxon>Thelohanellus</taxon>
    </lineage>
</organism>
<keyword evidence="3" id="KW-1185">Reference proteome</keyword>
<dbReference type="PANTHER" id="PTHR42921">
    <property type="entry name" value="ACETOACETYL-COA SYNTHETASE"/>
    <property type="match status" value="1"/>
</dbReference>
<evidence type="ECO:0000259" key="1">
    <source>
        <dbReference type="Pfam" id="PF16177"/>
    </source>
</evidence>
<proteinExistence type="predicted"/>
<gene>
    <name evidence="2" type="ORF">RF11_13704</name>
</gene>
<dbReference type="SUPFAM" id="SSF56801">
    <property type="entry name" value="Acetyl-CoA synthetase-like"/>
    <property type="match status" value="1"/>
</dbReference>
<dbReference type="InterPro" id="IPR032387">
    <property type="entry name" value="ACAS_N"/>
</dbReference>
<dbReference type="GO" id="GO:0030729">
    <property type="term" value="F:acetoacetate-CoA ligase activity"/>
    <property type="evidence" value="ECO:0007669"/>
    <property type="project" value="TreeGrafter"/>
</dbReference>
<evidence type="ECO:0000313" key="2">
    <source>
        <dbReference type="EMBL" id="KII66266.1"/>
    </source>
</evidence>